<dbReference type="EMBL" id="BAHB01000025">
    <property type="protein sequence ID" value="GAB83961.1"/>
    <property type="molecule type" value="Genomic_DNA"/>
</dbReference>
<gene>
    <name evidence="2" type="ORF">GORBP_025_00040</name>
</gene>
<sequence>MCRVPPSDGLTDDDITDTIPMSGNGPTVRSRIRGQLPGQRFPDAGRRSAAAVFECVDVDGDAQHICAQYRIYDSHRKFDGP</sequence>
<evidence type="ECO:0000256" key="1">
    <source>
        <dbReference type="SAM" id="MobiDB-lite"/>
    </source>
</evidence>
<accession>A0ABQ0HNX2</accession>
<evidence type="ECO:0000313" key="3">
    <source>
        <dbReference type="Proteomes" id="UP000010744"/>
    </source>
</evidence>
<keyword evidence="3" id="KW-1185">Reference proteome</keyword>
<evidence type="ECO:0008006" key="4">
    <source>
        <dbReference type="Google" id="ProtNLM"/>
    </source>
</evidence>
<comment type="caution">
    <text evidence="2">The sequence shown here is derived from an EMBL/GenBank/DDBJ whole genome shotgun (WGS) entry which is preliminary data.</text>
</comment>
<name>A0ABQ0HNX2_GORRU</name>
<evidence type="ECO:0000313" key="2">
    <source>
        <dbReference type="EMBL" id="GAB83961.1"/>
    </source>
</evidence>
<reference evidence="2 3" key="1">
    <citation type="submission" date="2012-08" db="EMBL/GenBank/DDBJ databases">
        <title>Whole genome shotgun sequence of Gordonia rubripertincta NBRC 101908.</title>
        <authorList>
            <person name="Takarada H."/>
            <person name="Hosoyama A."/>
            <person name="Tsuchikane K."/>
            <person name="Katsumata H."/>
            <person name="Baba S."/>
            <person name="Ohji S."/>
            <person name="Yamazaki S."/>
            <person name="Fujita N."/>
        </authorList>
    </citation>
    <scope>NUCLEOTIDE SEQUENCE [LARGE SCALE GENOMIC DNA]</scope>
    <source>
        <strain evidence="2 3">NBRC 101908</strain>
    </source>
</reference>
<protein>
    <recommendedName>
        <fullName evidence="4">Transposase</fullName>
    </recommendedName>
</protein>
<feature type="region of interest" description="Disordered" evidence="1">
    <location>
        <begin position="1"/>
        <end position="43"/>
    </location>
</feature>
<organism evidence="2 3">
    <name type="scientific">Gordonia rubripertincta NBRC 101908</name>
    <dbReference type="NCBI Taxonomy" id="1077975"/>
    <lineage>
        <taxon>Bacteria</taxon>
        <taxon>Bacillati</taxon>
        <taxon>Actinomycetota</taxon>
        <taxon>Actinomycetes</taxon>
        <taxon>Mycobacteriales</taxon>
        <taxon>Gordoniaceae</taxon>
        <taxon>Gordonia</taxon>
    </lineage>
</organism>
<dbReference type="Proteomes" id="UP000010744">
    <property type="component" value="Unassembled WGS sequence"/>
</dbReference>
<proteinExistence type="predicted"/>